<comment type="caution">
    <text evidence="2">The sequence shown here is derived from an EMBL/GenBank/DDBJ whole genome shotgun (WGS) entry which is preliminary data.</text>
</comment>
<reference evidence="3" key="1">
    <citation type="journal article" date="2019" name="Int. J. Syst. Evol. Microbiol.">
        <title>The Global Catalogue of Microorganisms (GCM) 10K type strain sequencing project: providing services to taxonomists for standard genome sequencing and annotation.</title>
        <authorList>
            <consortium name="The Broad Institute Genomics Platform"/>
            <consortium name="The Broad Institute Genome Sequencing Center for Infectious Disease"/>
            <person name="Wu L."/>
            <person name="Ma J."/>
        </authorList>
    </citation>
    <scope>NUCLEOTIDE SEQUENCE [LARGE SCALE GENOMIC DNA]</scope>
    <source>
        <strain evidence="3">CGMCC 1.15111</strain>
    </source>
</reference>
<dbReference type="EMBL" id="BNAG01000002">
    <property type="protein sequence ID" value="GHE63651.1"/>
    <property type="molecule type" value="Genomic_DNA"/>
</dbReference>
<sequence length="189" mass="21567">MIKESLKYIATELDDFLKRKYNSQESRVQLGAILDQGGAIPEENRNKVLVTLVNLEHETTTNTTLHGRVNSGKLDQYYPPLSFNMNILFSGLFNQYEESLKFISDTIYFFQAKPIFNAQNSPSLDSRVLQLTLEVLKLNSNETYNLWSSMGAKYVPSIVFKVRMLTFQADQVMEIVSIINTQGVEARPV</sequence>
<proteinExistence type="predicted"/>
<organism evidence="2 3">
    <name type="scientific">Roseivirga thermotolerans</name>
    <dbReference type="NCBI Taxonomy" id="1758176"/>
    <lineage>
        <taxon>Bacteria</taxon>
        <taxon>Pseudomonadati</taxon>
        <taxon>Bacteroidota</taxon>
        <taxon>Cytophagia</taxon>
        <taxon>Cytophagales</taxon>
        <taxon>Roseivirgaceae</taxon>
        <taxon>Roseivirga</taxon>
    </lineage>
</organism>
<gene>
    <name evidence="2" type="ORF">GCM10011340_18780</name>
</gene>
<keyword evidence="3" id="KW-1185">Reference proteome</keyword>
<dbReference type="RefSeq" id="WP_189629971.1">
    <property type="nucleotide sequence ID" value="NZ_BNAG01000002.1"/>
</dbReference>
<dbReference type="InterPro" id="IPR025351">
    <property type="entry name" value="Pvc16_N"/>
</dbReference>
<evidence type="ECO:0000313" key="2">
    <source>
        <dbReference type="EMBL" id="GHE63651.1"/>
    </source>
</evidence>
<feature type="domain" description="Pvc16 N-terminal" evidence="1">
    <location>
        <begin position="13"/>
        <end position="174"/>
    </location>
</feature>
<dbReference type="Pfam" id="PF14065">
    <property type="entry name" value="Pvc16_N"/>
    <property type="match status" value="1"/>
</dbReference>
<protein>
    <recommendedName>
        <fullName evidence="1">Pvc16 N-terminal domain-containing protein</fullName>
    </recommendedName>
</protein>
<evidence type="ECO:0000313" key="3">
    <source>
        <dbReference type="Proteomes" id="UP000658258"/>
    </source>
</evidence>
<accession>A0ABQ3I4L7</accession>
<evidence type="ECO:0000259" key="1">
    <source>
        <dbReference type="Pfam" id="PF14065"/>
    </source>
</evidence>
<name>A0ABQ3I4L7_9BACT</name>
<dbReference type="Proteomes" id="UP000658258">
    <property type="component" value="Unassembled WGS sequence"/>
</dbReference>